<evidence type="ECO:0000256" key="1">
    <source>
        <dbReference type="SAM" id="Phobius"/>
    </source>
</evidence>
<organism evidence="2 3">
    <name type="scientific">Natrinema versiforme</name>
    <dbReference type="NCBI Taxonomy" id="88724"/>
    <lineage>
        <taxon>Archaea</taxon>
        <taxon>Methanobacteriati</taxon>
        <taxon>Methanobacteriota</taxon>
        <taxon>Stenosarchaea group</taxon>
        <taxon>Halobacteria</taxon>
        <taxon>Halobacteriales</taxon>
        <taxon>Natrialbaceae</taxon>
        <taxon>Natrinema</taxon>
    </lineage>
</organism>
<keyword evidence="1" id="KW-0812">Transmembrane</keyword>
<reference evidence="3" key="1">
    <citation type="submission" date="2019-05" db="EMBL/GenBank/DDBJ databases">
        <title>Genome sequence and methylation pattern of the halophilic Archaeon Natrinema versiforme BOL5-4.</title>
        <authorList>
            <person name="DasSarma P."/>
            <person name="Anton B.P."/>
            <person name="DasSarma S.L."/>
            <person name="Martinez F.L."/>
            <person name="Guzman D."/>
            <person name="Roberts R.J."/>
            <person name="DasSarma S."/>
        </authorList>
    </citation>
    <scope>NUCLEOTIDE SEQUENCE [LARGE SCALE GENOMIC DNA]</scope>
    <source>
        <strain evidence="3">BOL5-4</strain>
    </source>
</reference>
<dbReference type="KEGG" id="nvr:FEJ81_09175"/>
<dbReference type="OrthoDB" id="184125at2157"/>
<protein>
    <submittedName>
        <fullName evidence="2">Uncharacterized protein</fullName>
    </submittedName>
</protein>
<gene>
    <name evidence="2" type="ORF">FEJ81_09175</name>
</gene>
<feature type="transmembrane region" description="Helical" evidence="1">
    <location>
        <begin position="34"/>
        <end position="52"/>
    </location>
</feature>
<keyword evidence="1" id="KW-1133">Transmembrane helix</keyword>
<feature type="transmembrane region" description="Helical" evidence="1">
    <location>
        <begin position="7"/>
        <end position="28"/>
    </location>
</feature>
<dbReference type="RefSeq" id="WP_138245006.1">
    <property type="nucleotide sequence ID" value="NZ_CP040330.1"/>
</dbReference>
<evidence type="ECO:0000313" key="2">
    <source>
        <dbReference type="EMBL" id="QCS42522.1"/>
    </source>
</evidence>
<proteinExistence type="predicted"/>
<dbReference type="GeneID" id="40265442"/>
<dbReference type="AlphaFoldDB" id="A0A4P8WHK0"/>
<evidence type="ECO:0000313" key="3">
    <source>
        <dbReference type="Proteomes" id="UP000302218"/>
    </source>
</evidence>
<sequence length="89" mass="9495">MSSYSLGSVLILLGFAILVGPFIVLFFLTIGPAGWVLLGGSLIVVGALVSLWENARSDGSDRRTWTNCDNCGRCIYDGSHACTHCGTDR</sequence>
<name>A0A4P8WHK0_9EURY</name>
<dbReference type="Proteomes" id="UP000302218">
    <property type="component" value="Chromosome"/>
</dbReference>
<dbReference type="EMBL" id="CP040330">
    <property type="protein sequence ID" value="QCS42522.1"/>
    <property type="molecule type" value="Genomic_DNA"/>
</dbReference>
<accession>A0A4P8WHK0</accession>
<keyword evidence="1" id="KW-0472">Membrane</keyword>